<dbReference type="Proteomes" id="UP000002220">
    <property type="component" value="Chromosome"/>
</dbReference>
<accession>D5SU21</accession>
<dbReference type="eggNOG" id="COG1251">
    <property type="taxonomic scope" value="Bacteria"/>
</dbReference>
<evidence type="ECO:0000313" key="3">
    <source>
        <dbReference type="EMBL" id="ADG67006.1"/>
    </source>
</evidence>
<protein>
    <submittedName>
        <fullName evidence="3">BFD domain protein (2Fe-2S)-binding domain protein</fullName>
    </submittedName>
</protein>
<dbReference type="Pfam" id="PF04324">
    <property type="entry name" value="Fer2_BFD"/>
    <property type="match status" value="1"/>
</dbReference>
<sequence length="127" mass="13807">MELDDTICFCFHITKRKVMNFIRVHRPRVASQVSECGGAGTGCGWCRKYLKRYFEESQGRMHSTSGGLDPHAEEAPEITLEEYATSRAAYIRAGHGKPAAGAIPLPGVTTEPTLQQPSDQQSLGGPG</sequence>
<organism evidence="3 4">
    <name type="scientific">Planctopirus limnophila (strain ATCC 43296 / DSM 3776 / IFAM 1008 / Mu 290)</name>
    <name type="common">Planctomyces limnophilus</name>
    <dbReference type="NCBI Taxonomy" id="521674"/>
    <lineage>
        <taxon>Bacteria</taxon>
        <taxon>Pseudomonadati</taxon>
        <taxon>Planctomycetota</taxon>
        <taxon>Planctomycetia</taxon>
        <taxon>Planctomycetales</taxon>
        <taxon>Planctomycetaceae</taxon>
        <taxon>Planctopirus</taxon>
    </lineage>
</organism>
<dbReference type="InterPro" id="IPR007419">
    <property type="entry name" value="BFD-like_2Fe2S-bd_dom"/>
</dbReference>
<dbReference type="OrthoDB" id="278622at2"/>
<proteinExistence type="predicted"/>
<gene>
    <name evidence="3" type="ordered locus">Plim_1171</name>
</gene>
<evidence type="ECO:0000259" key="2">
    <source>
        <dbReference type="Pfam" id="PF04324"/>
    </source>
</evidence>
<keyword evidence="4" id="KW-1185">Reference proteome</keyword>
<name>D5SU21_PLAL2</name>
<feature type="region of interest" description="Disordered" evidence="1">
    <location>
        <begin position="101"/>
        <end position="127"/>
    </location>
</feature>
<dbReference type="HOGENOM" id="CLU_2247535_0_0_0"/>
<dbReference type="AlphaFoldDB" id="D5SU21"/>
<feature type="compositionally biased region" description="Polar residues" evidence="1">
    <location>
        <begin position="110"/>
        <end position="127"/>
    </location>
</feature>
<dbReference type="KEGG" id="plm:Plim_1171"/>
<reference evidence="3 4" key="1">
    <citation type="journal article" date="2010" name="Stand. Genomic Sci.">
        <title>Complete genome sequence of Planctomyces limnophilus type strain (Mu 290).</title>
        <authorList>
            <person name="Labutti K."/>
            <person name="Sikorski J."/>
            <person name="Schneider S."/>
            <person name="Nolan M."/>
            <person name="Lucas S."/>
            <person name="Glavina Del Rio T."/>
            <person name="Tice H."/>
            <person name="Cheng J.F."/>
            <person name="Goodwin L."/>
            <person name="Pitluck S."/>
            <person name="Liolios K."/>
            <person name="Ivanova N."/>
            <person name="Mavromatis K."/>
            <person name="Mikhailova N."/>
            <person name="Pati A."/>
            <person name="Chen A."/>
            <person name="Palaniappan K."/>
            <person name="Land M."/>
            <person name="Hauser L."/>
            <person name="Chang Y.J."/>
            <person name="Jeffries C.D."/>
            <person name="Tindall B.J."/>
            <person name="Rohde M."/>
            <person name="Goker M."/>
            <person name="Woyke T."/>
            <person name="Bristow J."/>
            <person name="Eisen J.A."/>
            <person name="Markowitz V."/>
            <person name="Hugenholtz P."/>
            <person name="Kyrpides N.C."/>
            <person name="Klenk H.P."/>
            <person name="Lapidus A."/>
        </authorList>
    </citation>
    <scope>NUCLEOTIDE SEQUENCE [LARGE SCALE GENOMIC DNA]</scope>
    <source>
        <strain evidence="4">ATCC 43296 / DSM 3776 / IFAM 1008 / 290</strain>
    </source>
</reference>
<dbReference type="STRING" id="521674.Plim_1171"/>
<dbReference type="Gene3D" id="1.10.10.1100">
    <property type="entry name" value="BFD-like [2Fe-2S]-binding domain"/>
    <property type="match status" value="1"/>
</dbReference>
<evidence type="ECO:0000256" key="1">
    <source>
        <dbReference type="SAM" id="MobiDB-lite"/>
    </source>
</evidence>
<feature type="domain" description="BFD-like [2Fe-2S]-binding" evidence="2">
    <location>
        <begin position="7"/>
        <end position="56"/>
    </location>
</feature>
<dbReference type="InterPro" id="IPR041854">
    <property type="entry name" value="BFD-like_2Fe2S-bd_dom_sf"/>
</dbReference>
<dbReference type="EMBL" id="CP001744">
    <property type="protein sequence ID" value="ADG67006.1"/>
    <property type="molecule type" value="Genomic_DNA"/>
</dbReference>
<evidence type="ECO:0000313" key="4">
    <source>
        <dbReference type="Proteomes" id="UP000002220"/>
    </source>
</evidence>